<sequence length="24" mass="2737">MVVHPEEGNKKRREEETGRSPTGL</sequence>
<comment type="caution">
    <text evidence="2">The sequence shown here is derived from an EMBL/GenBank/DDBJ whole genome shotgun (WGS) entry which is preliminary data.</text>
</comment>
<gene>
    <name evidence="2" type="ORF">EYF80_063981</name>
</gene>
<dbReference type="AlphaFoldDB" id="A0A4Z2EBG3"/>
<proteinExistence type="predicted"/>
<evidence type="ECO:0000256" key="1">
    <source>
        <dbReference type="SAM" id="MobiDB-lite"/>
    </source>
</evidence>
<feature type="compositionally biased region" description="Basic and acidic residues" evidence="1">
    <location>
        <begin position="1"/>
        <end position="18"/>
    </location>
</feature>
<organism evidence="2 3">
    <name type="scientific">Liparis tanakae</name>
    <name type="common">Tanaka's snailfish</name>
    <dbReference type="NCBI Taxonomy" id="230148"/>
    <lineage>
        <taxon>Eukaryota</taxon>
        <taxon>Metazoa</taxon>
        <taxon>Chordata</taxon>
        <taxon>Craniata</taxon>
        <taxon>Vertebrata</taxon>
        <taxon>Euteleostomi</taxon>
        <taxon>Actinopterygii</taxon>
        <taxon>Neopterygii</taxon>
        <taxon>Teleostei</taxon>
        <taxon>Neoteleostei</taxon>
        <taxon>Acanthomorphata</taxon>
        <taxon>Eupercaria</taxon>
        <taxon>Perciformes</taxon>
        <taxon>Cottioidei</taxon>
        <taxon>Cottales</taxon>
        <taxon>Liparidae</taxon>
        <taxon>Liparis</taxon>
    </lineage>
</organism>
<feature type="region of interest" description="Disordered" evidence="1">
    <location>
        <begin position="1"/>
        <end position="24"/>
    </location>
</feature>
<name>A0A4Z2EBG3_9TELE</name>
<reference evidence="2 3" key="1">
    <citation type="submission" date="2019-03" db="EMBL/GenBank/DDBJ databases">
        <title>First draft genome of Liparis tanakae, snailfish: a comprehensive survey of snailfish specific genes.</title>
        <authorList>
            <person name="Kim W."/>
            <person name="Song I."/>
            <person name="Jeong J.-H."/>
            <person name="Kim D."/>
            <person name="Kim S."/>
            <person name="Ryu S."/>
            <person name="Song J.Y."/>
            <person name="Lee S.K."/>
        </authorList>
    </citation>
    <scope>NUCLEOTIDE SEQUENCE [LARGE SCALE GENOMIC DNA]</scope>
    <source>
        <tissue evidence="2">Muscle</tissue>
    </source>
</reference>
<evidence type="ECO:0000313" key="2">
    <source>
        <dbReference type="EMBL" id="TNN25884.1"/>
    </source>
</evidence>
<keyword evidence="3" id="KW-1185">Reference proteome</keyword>
<dbReference type="EMBL" id="SRLO01011435">
    <property type="protein sequence ID" value="TNN25884.1"/>
    <property type="molecule type" value="Genomic_DNA"/>
</dbReference>
<protein>
    <submittedName>
        <fullName evidence="2">Uncharacterized protein</fullName>
    </submittedName>
</protein>
<evidence type="ECO:0000313" key="3">
    <source>
        <dbReference type="Proteomes" id="UP000314294"/>
    </source>
</evidence>
<dbReference type="OrthoDB" id="6427080at2759"/>
<dbReference type="Proteomes" id="UP000314294">
    <property type="component" value="Unassembled WGS sequence"/>
</dbReference>
<accession>A0A4Z2EBG3</accession>